<evidence type="ECO:0008006" key="3">
    <source>
        <dbReference type="Google" id="ProtNLM"/>
    </source>
</evidence>
<evidence type="ECO:0000313" key="1">
    <source>
        <dbReference type="EMBL" id="SMP73343.1"/>
    </source>
</evidence>
<keyword evidence="2" id="KW-1185">Reference proteome</keyword>
<proteinExistence type="predicted"/>
<evidence type="ECO:0000313" key="2">
    <source>
        <dbReference type="Proteomes" id="UP001158067"/>
    </source>
</evidence>
<comment type="caution">
    <text evidence="1">The sequence shown here is derived from an EMBL/GenBank/DDBJ whole genome shotgun (WGS) entry which is preliminary data.</text>
</comment>
<reference evidence="1 2" key="1">
    <citation type="submission" date="2017-05" db="EMBL/GenBank/DDBJ databases">
        <authorList>
            <person name="Varghese N."/>
            <person name="Submissions S."/>
        </authorList>
    </citation>
    <scope>NUCLEOTIDE SEQUENCE [LARGE SCALE GENOMIC DNA]</scope>
    <source>
        <strain evidence="1 2">DSM 25457</strain>
    </source>
</reference>
<dbReference type="Proteomes" id="UP001158067">
    <property type="component" value="Unassembled WGS sequence"/>
</dbReference>
<dbReference type="EMBL" id="FXUG01000016">
    <property type="protein sequence ID" value="SMP73343.1"/>
    <property type="molecule type" value="Genomic_DNA"/>
</dbReference>
<protein>
    <recommendedName>
        <fullName evidence="3">Secreted protein</fullName>
    </recommendedName>
</protein>
<name>A0ABY1QJT1_9BACT</name>
<organism evidence="1 2">
    <name type="scientific">Neorhodopirellula lusitana</name>
    <dbReference type="NCBI Taxonomy" id="445327"/>
    <lineage>
        <taxon>Bacteria</taxon>
        <taxon>Pseudomonadati</taxon>
        <taxon>Planctomycetota</taxon>
        <taxon>Planctomycetia</taxon>
        <taxon>Pirellulales</taxon>
        <taxon>Pirellulaceae</taxon>
        <taxon>Neorhodopirellula</taxon>
    </lineage>
</organism>
<accession>A0ABY1QJT1</accession>
<sequence>MTSAKRLNSVMPFALLVLFALPSFGITASMCRGIVENEVQTQSEEVKERVACSSHRRAPARCDRGSSAKVFASKHDRRLPQRRDGHLRAIVGHRFTNDCLAPIRC</sequence>
<gene>
    <name evidence="1" type="ORF">SAMN06265222_11695</name>
</gene>